<dbReference type="EMBL" id="CAIIXF020000009">
    <property type="protein sequence ID" value="CAH1795047.1"/>
    <property type="molecule type" value="Genomic_DNA"/>
</dbReference>
<feature type="chain" id="PRO_5035798016" evidence="1">
    <location>
        <begin position="29"/>
        <end position="138"/>
    </location>
</feature>
<dbReference type="AlphaFoldDB" id="A0A8S4PPE5"/>
<feature type="signal peptide" evidence="1">
    <location>
        <begin position="1"/>
        <end position="28"/>
    </location>
</feature>
<accession>A0A8S4PPE5</accession>
<gene>
    <name evidence="2" type="ORF">OFUS_LOCUS19640</name>
</gene>
<dbReference type="Proteomes" id="UP000749559">
    <property type="component" value="Unassembled WGS sequence"/>
</dbReference>
<reference evidence="2" key="1">
    <citation type="submission" date="2022-03" db="EMBL/GenBank/DDBJ databases">
        <authorList>
            <person name="Martin C."/>
        </authorList>
    </citation>
    <scope>NUCLEOTIDE SEQUENCE</scope>
</reference>
<sequence length="138" mass="14845">GQPRQIQRIPLRMLKFVCLFALVAVACAAPRSYGYGDDENRDGVPDSRDANRDGKVDYGYGYGYARNSYGYGSYGYQPYGYEYVPYGDGYPYANVGPNGAVVKSPSGLIVGDNGGYIDAQSGKVVGPNGYVAPQGYGY</sequence>
<keyword evidence="1" id="KW-0732">Signal</keyword>
<comment type="caution">
    <text evidence="2">The sequence shown here is derived from an EMBL/GenBank/DDBJ whole genome shotgun (WGS) entry which is preliminary data.</text>
</comment>
<evidence type="ECO:0000313" key="2">
    <source>
        <dbReference type="EMBL" id="CAH1795047.1"/>
    </source>
</evidence>
<name>A0A8S4PPE5_OWEFU</name>
<evidence type="ECO:0000256" key="1">
    <source>
        <dbReference type="SAM" id="SignalP"/>
    </source>
</evidence>
<keyword evidence="3" id="KW-1185">Reference proteome</keyword>
<protein>
    <submittedName>
        <fullName evidence="2">Uncharacterized protein</fullName>
    </submittedName>
</protein>
<feature type="non-terminal residue" evidence="2">
    <location>
        <position position="1"/>
    </location>
</feature>
<evidence type="ECO:0000313" key="3">
    <source>
        <dbReference type="Proteomes" id="UP000749559"/>
    </source>
</evidence>
<proteinExistence type="predicted"/>
<organism evidence="2 3">
    <name type="scientific">Owenia fusiformis</name>
    <name type="common">Polychaete worm</name>
    <dbReference type="NCBI Taxonomy" id="6347"/>
    <lineage>
        <taxon>Eukaryota</taxon>
        <taxon>Metazoa</taxon>
        <taxon>Spiralia</taxon>
        <taxon>Lophotrochozoa</taxon>
        <taxon>Annelida</taxon>
        <taxon>Polychaeta</taxon>
        <taxon>Sedentaria</taxon>
        <taxon>Canalipalpata</taxon>
        <taxon>Sabellida</taxon>
        <taxon>Oweniida</taxon>
        <taxon>Oweniidae</taxon>
        <taxon>Owenia</taxon>
    </lineage>
</organism>